<dbReference type="GO" id="GO:0004674">
    <property type="term" value="F:protein serine/threonine kinase activity"/>
    <property type="evidence" value="ECO:0007669"/>
    <property type="project" value="UniProtKB-EC"/>
</dbReference>
<dbReference type="SMART" id="SM00219">
    <property type="entry name" value="TyrKc"/>
    <property type="match status" value="1"/>
</dbReference>
<evidence type="ECO:0000259" key="2">
    <source>
        <dbReference type="PROSITE" id="PS50011"/>
    </source>
</evidence>
<organism evidence="3 4">
    <name type="scientific">Priestia iocasae</name>
    <dbReference type="NCBI Taxonomy" id="2291674"/>
    <lineage>
        <taxon>Bacteria</taxon>
        <taxon>Bacillati</taxon>
        <taxon>Bacillota</taxon>
        <taxon>Bacilli</taxon>
        <taxon>Bacillales</taxon>
        <taxon>Bacillaceae</taxon>
        <taxon>Priestia</taxon>
    </lineage>
</organism>
<feature type="binding site" evidence="1">
    <location>
        <position position="55"/>
    </location>
    <ligand>
        <name>ATP</name>
        <dbReference type="ChEBI" id="CHEBI:30616"/>
    </ligand>
</feature>
<keyword evidence="1" id="KW-0547">Nucleotide-binding</keyword>
<proteinExistence type="predicted"/>
<dbReference type="PANTHER" id="PTHR24347">
    <property type="entry name" value="SERINE/THREONINE-PROTEIN KINASE"/>
    <property type="match status" value="1"/>
</dbReference>
<dbReference type="EMBL" id="JAFBFC010000003">
    <property type="protein sequence ID" value="MBM7703171.1"/>
    <property type="molecule type" value="Genomic_DNA"/>
</dbReference>
<evidence type="ECO:0000313" key="4">
    <source>
        <dbReference type="Proteomes" id="UP000809829"/>
    </source>
</evidence>
<dbReference type="CDD" id="cd14014">
    <property type="entry name" value="STKc_PknB_like"/>
    <property type="match status" value="1"/>
</dbReference>
<gene>
    <name evidence="3" type="ORF">JOC83_002018</name>
</gene>
<keyword evidence="3" id="KW-0808">Transferase</keyword>
<comment type="caution">
    <text evidence="3">The sequence shown here is derived from an EMBL/GenBank/DDBJ whole genome shotgun (WGS) entry which is preliminary data.</text>
</comment>
<sequence>MMQLWKSIHRWVVDRPLKQGDKIGHQYEIKSAIGMGSYGMTYLVSTKDKKEWVAKQLRKTKQHTKQGKQSFDYEVKVLQAIQHSQIPTLHEVIQDQGRLFIIMDYVNGKTFEDLIFVEGKTYTESEALYVLLQVIEVVTYIHKQGIVHRDLRIPNVLFVEDEICIIDFGLARFIGDQDEAAPLIKEQQRMREVSFKSDIYALGHFLLFLLYSSYKPTSKQERSWEEELGLSPFLNSIIRRMLQLDPPYETIEQVKQDVHDYLKIDQ</sequence>
<dbReference type="InterPro" id="IPR011009">
    <property type="entry name" value="Kinase-like_dom_sf"/>
</dbReference>
<dbReference type="Pfam" id="PF00069">
    <property type="entry name" value="Pkinase"/>
    <property type="match status" value="1"/>
</dbReference>
<dbReference type="SUPFAM" id="SSF56112">
    <property type="entry name" value="Protein kinase-like (PK-like)"/>
    <property type="match status" value="1"/>
</dbReference>
<keyword evidence="4" id="KW-1185">Reference proteome</keyword>
<keyword evidence="3" id="KW-0418">Kinase</keyword>
<protein>
    <submittedName>
        <fullName evidence="3">Serine/threonine-protein kinase</fullName>
        <ecNumber evidence="3">2.7.11.1</ecNumber>
    </submittedName>
</protein>
<dbReference type="Gene3D" id="1.10.510.10">
    <property type="entry name" value="Transferase(Phosphotransferase) domain 1"/>
    <property type="match status" value="1"/>
</dbReference>
<keyword evidence="1" id="KW-0067">ATP-binding</keyword>
<dbReference type="EC" id="2.7.11.1" evidence="3"/>
<dbReference type="Proteomes" id="UP000809829">
    <property type="component" value="Unassembled WGS sequence"/>
</dbReference>
<evidence type="ECO:0000313" key="3">
    <source>
        <dbReference type="EMBL" id="MBM7703171.1"/>
    </source>
</evidence>
<dbReference type="PROSITE" id="PS50011">
    <property type="entry name" value="PROTEIN_KINASE_DOM"/>
    <property type="match status" value="1"/>
</dbReference>
<dbReference type="InterPro" id="IPR000719">
    <property type="entry name" value="Prot_kinase_dom"/>
</dbReference>
<feature type="domain" description="Protein kinase" evidence="2">
    <location>
        <begin position="27"/>
        <end position="266"/>
    </location>
</feature>
<accession>A0ABS2QWN7</accession>
<reference evidence="3 4" key="1">
    <citation type="submission" date="2021-01" db="EMBL/GenBank/DDBJ databases">
        <title>Genomic Encyclopedia of Type Strains, Phase IV (KMG-IV): sequencing the most valuable type-strain genomes for metagenomic binning, comparative biology and taxonomic classification.</title>
        <authorList>
            <person name="Goeker M."/>
        </authorList>
    </citation>
    <scope>NUCLEOTIDE SEQUENCE [LARGE SCALE GENOMIC DNA]</scope>
    <source>
        <strain evidence="3 4">DSM 104297</strain>
    </source>
</reference>
<evidence type="ECO:0000256" key="1">
    <source>
        <dbReference type="PROSITE-ProRule" id="PRU10141"/>
    </source>
</evidence>
<dbReference type="PROSITE" id="PS00107">
    <property type="entry name" value="PROTEIN_KINASE_ATP"/>
    <property type="match status" value="1"/>
</dbReference>
<name>A0ABS2QWN7_9BACI</name>
<dbReference type="InterPro" id="IPR020635">
    <property type="entry name" value="Tyr_kinase_cat_dom"/>
</dbReference>
<dbReference type="InterPro" id="IPR017441">
    <property type="entry name" value="Protein_kinase_ATP_BS"/>
</dbReference>
<dbReference type="RefSeq" id="WP_205186720.1">
    <property type="nucleotide sequence ID" value="NZ_JAFBFC010000003.1"/>
</dbReference>